<dbReference type="EMBL" id="JAHLKM010000005">
    <property type="protein sequence ID" value="MCQ4333035.1"/>
    <property type="molecule type" value="Genomic_DNA"/>
</dbReference>
<protein>
    <submittedName>
        <fullName evidence="1">Uncharacterized protein</fullName>
    </submittedName>
</protein>
<organism evidence="1 2">
    <name type="scientific">Natronomonas aquatica</name>
    <dbReference type="NCBI Taxonomy" id="2841590"/>
    <lineage>
        <taxon>Archaea</taxon>
        <taxon>Methanobacteriati</taxon>
        <taxon>Methanobacteriota</taxon>
        <taxon>Stenosarchaea group</taxon>
        <taxon>Halobacteria</taxon>
        <taxon>Halobacteriales</taxon>
        <taxon>Natronomonadaceae</taxon>
        <taxon>Natronomonas</taxon>
    </lineage>
</organism>
<comment type="caution">
    <text evidence="1">The sequence shown here is derived from an EMBL/GenBank/DDBJ whole genome shotgun (WGS) entry which is preliminary data.</text>
</comment>
<dbReference type="RefSeq" id="WP_256029049.1">
    <property type="nucleotide sequence ID" value="NZ_JAHLKM010000005.1"/>
</dbReference>
<dbReference type="AlphaFoldDB" id="A0A9R1CSE1"/>
<name>A0A9R1CSE1_9EURY</name>
<accession>A0A9R1CSE1</accession>
<evidence type="ECO:0000313" key="2">
    <source>
        <dbReference type="Proteomes" id="UP001139494"/>
    </source>
</evidence>
<gene>
    <name evidence="1" type="ORF">KM295_05875</name>
</gene>
<evidence type="ECO:0000313" key="1">
    <source>
        <dbReference type="EMBL" id="MCQ4333035.1"/>
    </source>
</evidence>
<keyword evidence="2" id="KW-1185">Reference proteome</keyword>
<reference evidence="1" key="1">
    <citation type="journal article" date="2023" name="Front. Microbiol.">
        <title>Genomic-based phylogenetic and metabolic analyses of the genus Natronomonas, and description of Natronomonas aquatica sp. nov.</title>
        <authorList>
            <person name="Garcia-Roldan A."/>
            <person name="Duran-Viseras A."/>
            <person name="de la Haba R.R."/>
            <person name="Corral P."/>
            <person name="Sanchez-Porro C."/>
            <person name="Ventosa A."/>
        </authorList>
    </citation>
    <scope>NUCLEOTIDE SEQUENCE</scope>
    <source>
        <strain evidence="1">F2-12</strain>
    </source>
</reference>
<proteinExistence type="predicted"/>
<dbReference type="Proteomes" id="UP001139494">
    <property type="component" value="Unassembled WGS sequence"/>
</dbReference>
<sequence>MVKCARCSLDVDELQHISPDVISEELLESIDHGKEDFSGEGDLKVCAECMEELKGD</sequence>